<dbReference type="AlphaFoldDB" id="A0A2T6BYX5"/>
<keyword evidence="3" id="KW-0812">Transmembrane</keyword>
<dbReference type="PANTHER" id="PTHR30081:SF1">
    <property type="entry name" value="PROTEIN TRANSLOCASE SUBUNIT SECD"/>
    <property type="match status" value="1"/>
</dbReference>
<dbReference type="Gene3D" id="3.30.1360.200">
    <property type="match status" value="1"/>
</dbReference>
<accession>A0A2T6BYX5</accession>
<evidence type="ECO:0000256" key="3">
    <source>
        <dbReference type="ARBA" id="ARBA00022692"/>
    </source>
</evidence>
<dbReference type="PANTHER" id="PTHR30081">
    <property type="entry name" value="PROTEIN-EXPORT MEMBRANE PROTEIN SEC"/>
    <property type="match status" value="1"/>
</dbReference>
<dbReference type="GO" id="GO:0015031">
    <property type="term" value="P:protein transport"/>
    <property type="evidence" value="ECO:0007669"/>
    <property type="project" value="UniProtKB-KW"/>
</dbReference>
<dbReference type="EMBL" id="QBKT01000005">
    <property type="protein sequence ID" value="PTX61177.1"/>
    <property type="molecule type" value="Genomic_DNA"/>
</dbReference>
<keyword evidence="2" id="KW-1003">Cell membrane</keyword>
<protein>
    <recommendedName>
        <fullName evidence="8">SecDF P1 head subdomain domain-containing protein</fullName>
    </recommendedName>
</protein>
<organism evidence="9 10">
    <name type="scientific">Kordia periserrulae</name>
    <dbReference type="NCBI Taxonomy" id="701523"/>
    <lineage>
        <taxon>Bacteria</taxon>
        <taxon>Pseudomonadati</taxon>
        <taxon>Bacteroidota</taxon>
        <taxon>Flavobacteriia</taxon>
        <taxon>Flavobacteriales</taxon>
        <taxon>Flavobacteriaceae</taxon>
        <taxon>Kordia</taxon>
    </lineage>
</organism>
<dbReference type="RefSeq" id="WP_108115278.1">
    <property type="nucleotide sequence ID" value="NZ_QBKT01000005.1"/>
</dbReference>
<dbReference type="Pfam" id="PF22599">
    <property type="entry name" value="SecDF_P1_head"/>
    <property type="match status" value="1"/>
</dbReference>
<dbReference type="InterPro" id="IPR054384">
    <property type="entry name" value="SecDF_P1_head"/>
</dbReference>
<evidence type="ECO:0000313" key="10">
    <source>
        <dbReference type="Proteomes" id="UP000244090"/>
    </source>
</evidence>
<sequence>MIYKNHSIYSLVFALLLIIISCETAQKVPKTSIQFEIVENGLSQTEKKRGIENLKKRLETLGVQNVEITERQGQKVTFTYEGNIKRPTFDKAFSVAGKLGFYEVCLEKKTLIEYLGDLRKVASDSDTLAKTADTKEDVDALYGITFVHSRGPIFGVIPEENIKKIRPLLEKGAFYYAAQKKHIQFLLGKKDTKGNYDVYVVYTDKNGKSALDGSYVEAAAAEKSRYFDGYSVNIQMNEEGAKIWGKLTGHVYETRGNIAVVLDNIVYSAPGVVSGAITGGRAEIQGDFTKEEAAVLATAIRSGNIPKMEIISVTTLKPY</sequence>
<evidence type="ECO:0000259" key="8">
    <source>
        <dbReference type="Pfam" id="PF22599"/>
    </source>
</evidence>
<feature type="domain" description="SecDF P1 head subdomain" evidence="8">
    <location>
        <begin position="208"/>
        <end position="306"/>
    </location>
</feature>
<comment type="caution">
    <text evidence="9">The sequence shown here is derived from an EMBL/GenBank/DDBJ whole genome shotgun (WGS) entry which is preliminary data.</text>
</comment>
<reference evidence="9 10" key="1">
    <citation type="submission" date="2018-04" db="EMBL/GenBank/DDBJ databases">
        <title>Genomic Encyclopedia of Archaeal and Bacterial Type Strains, Phase II (KMG-II): from individual species to whole genera.</title>
        <authorList>
            <person name="Goeker M."/>
        </authorList>
    </citation>
    <scope>NUCLEOTIDE SEQUENCE [LARGE SCALE GENOMIC DNA]</scope>
    <source>
        <strain evidence="9 10">DSM 25731</strain>
    </source>
</reference>
<dbReference type="Proteomes" id="UP000244090">
    <property type="component" value="Unassembled WGS sequence"/>
</dbReference>
<evidence type="ECO:0000313" key="9">
    <source>
        <dbReference type="EMBL" id="PTX61177.1"/>
    </source>
</evidence>
<keyword evidence="4" id="KW-0653">Protein transport</keyword>
<keyword evidence="10" id="KW-1185">Reference proteome</keyword>
<gene>
    <name evidence="9" type="ORF">C8N46_105334</name>
</gene>
<dbReference type="OrthoDB" id="1162158at2"/>
<evidence type="ECO:0000256" key="1">
    <source>
        <dbReference type="ARBA" id="ARBA00022448"/>
    </source>
</evidence>
<keyword evidence="1" id="KW-0813">Transport</keyword>
<dbReference type="GO" id="GO:0005886">
    <property type="term" value="C:plasma membrane"/>
    <property type="evidence" value="ECO:0007669"/>
    <property type="project" value="TreeGrafter"/>
</dbReference>
<evidence type="ECO:0000256" key="2">
    <source>
        <dbReference type="ARBA" id="ARBA00022475"/>
    </source>
</evidence>
<dbReference type="InterPro" id="IPR022813">
    <property type="entry name" value="SecD/SecF_arch_bac"/>
</dbReference>
<name>A0A2T6BYX5_9FLAO</name>
<evidence type="ECO:0000256" key="6">
    <source>
        <dbReference type="ARBA" id="ARBA00023010"/>
    </source>
</evidence>
<dbReference type="PROSITE" id="PS51257">
    <property type="entry name" value="PROKAR_LIPOPROTEIN"/>
    <property type="match status" value="1"/>
</dbReference>
<keyword evidence="7" id="KW-0472">Membrane</keyword>
<evidence type="ECO:0000256" key="7">
    <source>
        <dbReference type="ARBA" id="ARBA00023136"/>
    </source>
</evidence>
<proteinExistence type="predicted"/>
<keyword evidence="5" id="KW-1133">Transmembrane helix</keyword>
<evidence type="ECO:0000256" key="4">
    <source>
        <dbReference type="ARBA" id="ARBA00022927"/>
    </source>
</evidence>
<evidence type="ECO:0000256" key="5">
    <source>
        <dbReference type="ARBA" id="ARBA00022989"/>
    </source>
</evidence>
<keyword evidence="6" id="KW-0811">Translocation</keyword>